<dbReference type="PANTHER" id="PTHR12555:SF13">
    <property type="entry name" value="UBIQUITIN RECOGNITION FACTOR IN ER-ASSOCIATED DEGRADATION PROTEIN 1"/>
    <property type="match status" value="1"/>
</dbReference>
<evidence type="ECO:0000313" key="5">
    <source>
        <dbReference type="Proteomes" id="UP000236319"/>
    </source>
</evidence>
<protein>
    <submittedName>
        <fullName evidence="4">Ubiquitin fusion degradation protein</fullName>
    </submittedName>
</protein>
<evidence type="ECO:0000256" key="1">
    <source>
        <dbReference type="ARBA" id="ARBA00006043"/>
    </source>
</evidence>
<accession>A0A2H6KAY8</accession>
<dbReference type="AlphaFoldDB" id="A0A2H6KAY8"/>
<dbReference type="GeneID" id="39873916"/>
<dbReference type="GO" id="GO:0031593">
    <property type="term" value="F:polyubiquitin modification-dependent protein binding"/>
    <property type="evidence" value="ECO:0007669"/>
    <property type="project" value="TreeGrafter"/>
</dbReference>
<comment type="caution">
    <text evidence="4">The sequence shown here is derived from an EMBL/GenBank/DDBJ whole genome shotgun (WGS) entry which is preliminary data.</text>
</comment>
<dbReference type="RefSeq" id="XP_028866389.1">
    <property type="nucleotide sequence ID" value="XM_029010556.1"/>
</dbReference>
<keyword evidence="2" id="KW-0833">Ubl conjugation pathway</keyword>
<sequence>MVSTSPYWRVIPQLWICVVVFLLRSLPPCYALRKSYPSRPIAPQLHGFLSFDRLWRSFDRARVESYVRDVNLQLQQRPGIERLLIVLELGEPFSRHCRSADGDRLLLTNSDKVSLPESILTQLTDGNAPVPWQFLIQKVHRCKLSSKTDERSAKLPSTNNDFFSKEDGPKERLACSSLEFRPQDNFIFMPRWMMESLQLQ</sequence>
<reference evidence="4 5" key="1">
    <citation type="journal article" date="2017" name="BMC Genomics">
        <title>Whole-genome assembly of Babesia ovata and comparative genomics between closely related pathogens.</title>
        <authorList>
            <person name="Yamagishi J."/>
            <person name="Asada M."/>
            <person name="Hakimi H."/>
            <person name="Tanaka T.Q."/>
            <person name="Sugimoto C."/>
            <person name="Kawazu S."/>
        </authorList>
    </citation>
    <scope>NUCLEOTIDE SEQUENCE [LARGE SCALE GENOMIC DNA]</scope>
    <source>
        <strain evidence="4 5">Miyake</strain>
    </source>
</reference>
<dbReference type="OrthoDB" id="422728at2759"/>
<dbReference type="Proteomes" id="UP000236319">
    <property type="component" value="Unassembled WGS sequence"/>
</dbReference>
<dbReference type="EMBL" id="BDSA01000002">
    <property type="protein sequence ID" value="GBE60146.1"/>
    <property type="molecule type" value="Genomic_DNA"/>
</dbReference>
<organism evidence="4 5">
    <name type="scientific">Babesia ovata</name>
    <dbReference type="NCBI Taxonomy" id="189622"/>
    <lineage>
        <taxon>Eukaryota</taxon>
        <taxon>Sar</taxon>
        <taxon>Alveolata</taxon>
        <taxon>Apicomplexa</taxon>
        <taxon>Aconoidasida</taxon>
        <taxon>Piroplasmida</taxon>
        <taxon>Babesiidae</taxon>
        <taxon>Babesia</taxon>
    </lineage>
</organism>
<dbReference type="InterPro" id="IPR004854">
    <property type="entry name" value="Ufd1-like"/>
</dbReference>
<gene>
    <name evidence="4" type="ORF">BOVATA_016390</name>
</gene>
<proteinExistence type="inferred from homology"/>
<keyword evidence="5" id="KW-1185">Reference proteome</keyword>
<evidence type="ECO:0000256" key="2">
    <source>
        <dbReference type="ARBA" id="ARBA00022786"/>
    </source>
</evidence>
<dbReference type="GO" id="GO:0006511">
    <property type="term" value="P:ubiquitin-dependent protein catabolic process"/>
    <property type="evidence" value="ECO:0007669"/>
    <property type="project" value="InterPro"/>
</dbReference>
<dbReference type="GO" id="GO:0036503">
    <property type="term" value="P:ERAD pathway"/>
    <property type="evidence" value="ECO:0007669"/>
    <property type="project" value="TreeGrafter"/>
</dbReference>
<evidence type="ECO:0000259" key="3">
    <source>
        <dbReference type="Pfam" id="PF03152"/>
    </source>
</evidence>
<feature type="domain" description="Ubiquitin fusion degradation protein UFD1 N-terminal subdomain 1" evidence="3">
    <location>
        <begin position="105"/>
        <end position="200"/>
    </location>
</feature>
<name>A0A2H6KAY8_9APIC</name>
<dbReference type="GO" id="GO:0034098">
    <property type="term" value="C:VCP-NPL4-UFD1 AAA ATPase complex"/>
    <property type="evidence" value="ECO:0007669"/>
    <property type="project" value="TreeGrafter"/>
</dbReference>
<dbReference type="InterPro" id="IPR042299">
    <property type="entry name" value="Ufd1-like_Nn"/>
</dbReference>
<dbReference type="Pfam" id="PF03152">
    <property type="entry name" value="UFD1_N1"/>
    <property type="match status" value="1"/>
</dbReference>
<dbReference type="PANTHER" id="PTHR12555">
    <property type="entry name" value="UBIQUITIN FUSION DEGRADATON PROTEIN 1"/>
    <property type="match status" value="1"/>
</dbReference>
<dbReference type="VEuPathDB" id="PiroplasmaDB:BOVATA_016390"/>
<comment type="similarity">
    <text evidence="1">Belongs to the UFD1 family.</text>
</comment>
<dbReference type="InterPro" id="IPR055417">
    <property type="entry name" value="UFD1_N1"/>
</dbReference>
<evidence type="ECO:0000313" key="4">
    <source>
        <dbReference type="EMBL" id="GBE60146.1"/>
    </source>
</evidence>
<dbReference type="Gene3D" id="2.40.40.50">
    <property type="entry name" value="Ubiquitin fusion degradation protein UFD1, N-terminal domain"/>
    <property type="match status" value="1"/>
</dbReference>